<dbReference type="EMBL" id="NIBD01000019">
    <property type="protein sequence ID" value="PAB55799.1"/>
    <property type="molecule type" value="Genomic_DNA"/>
</dbReference>
<sequence length="68" mass="7538">MSFQVIKAFTDGNANSANSLGEKHVYWEGDVYPFKSYAGACTKLRISELTNGGFIKEIDEDGRTNTED</sequence>
<gene>
    <name evidence="1" type="ORF">A3Q24_03525</name>
</gene>
<name>A0A267M8C1_LACJH</name>
<dbReference type="AlphaFoldDB" id="A0A267M8C1"/>
<dbReference type="Proteomes" id="UP000216008">
    <property type="component" value="Unassembled WGS sequence"/>
</dbReference>
<evidence type="ECO:0000313" key="1">
    <source>
        <dbReference type="EMBL" id="PAB55799.1"/>
    </source>
</evidence>
<protein>
    <submittedName>
        <fullName evidence="1">Uncharacterized protein</fullName>
    </submittedName>
</protein>
<dbReference type="RefSeq" id="WP_095182678.1">
    <property type="nucleotide sequence ID" value="NZ_NIBC01000035.1"/>
</dbReference>
<organism evidence="1 2">
    <name type="scientific">Lactobacillus johnsonii</name>
    <dbReference type="NCBI Taxonomy" id="33959"/>
    <lineage>
        <taxon>Bacteria</taxon>
        <taxon>Bacillati</taxon>
        <taxon>Bacillota</taxon>
        <taxon>Bacilli</taxon>
        <taxon>Lactobacillales</taxon>
        <taxon>Lactobacillaceae</taxon>
        <taxon>Lactobacillus</taxon>
    </lineage>
</organism>
<proteinExistence type="predicted"/>
<evidence type="ECO:0000313" key="2">
    <source>
        <dbReference type="Proteomes" id="UP000216008"/>
    </source>
</evidence>
<accession>A0A267M8C1</accession>
<comment type="caution">
    <text evidence="1">The sequence shown here is derived from an EMBL/GenBank/DDBJ whole genome shotgun (WGS) entry which is preliminary data.</text>
</comment>
<reference evidence="1 2" key="1">
    <citation type="submission" date="2017-05" db="EMBL/GenBank/DDBJ databases">
        <title>Lactobacillus johnsonii from commercial turkeys.</title>
        <authorList>
            <person name="Johnson T.J."/>
            <person name="Youmans B."/>
        </authorList>
    </citation>
    <scope>NUCLEOTIDE SEQUENCE [LARGE SCALE GENOMIC DNA]</scope>
    <source>
        <strain evidence="1 2">UMNLJ114</strain>
    </source>
</reference>